<reference evidence="7 8" key="1">
    <citation type="submission" date="2021-01" db="EMBL/GenBank/DDBJ databases">
        <title>C459-1 draft genome sequence.</title>
        <authorList>
            <person name="Zhang X.-F."/>
        </authorList>
    </citation>
    <scope>NUCLEOTIDE SEQUENCE [LARGE SCALE GENOMIC DNA]</scope>
    <source>
        <strain evidence="8">C459-1</strain>
    </source>
</reference>
<protein>
    <recommendedName>
        <fullName evidence="4">Mannan endo-1,4-beta-mannosidase</fullName>
        <ecNumber evidence="4">3.2.1.78</ecNumber>
    </recommendedName>
</protein>
<comment type="catalytic activity">
    <reaction evidence="4">
        <text>Random hydrolysis of (1-&gt;4)-beta-D-mannosidic linkages in mannans, galactomannans and glucomannans.</text>
        <dbReference type="EC" id="3.2.1.78"/>
    </reaction>
</comment>
<keyword evidence="4" id="KW-0964">Secreted</keyword>
<name>A0ABS1R3A6_9SPHI</name>
<keyword evidence="3 4" id="KW-0326">Glycosidase</keyword>
<keyword evidence="8" id="KW-1185">Reference proteome</keyword>
<evidence type="ECO:0000256" key="2">
    <source>
        <dbReference type="ARBA" id="ARBA00022801"/>
    </source>
</evidence>
<evidence type="ECO:0000256" key="1">
    <source>
        <dbReference type="ARBA" id="ARBA00007754"/>
    </source>
</evidence>
<accession>A0ABS1R3A6</accession>
<dbReference type="PANTHER" id="PTHR40079">
    <property type="entry name" value="MANNAN ENDO-1,4-BETA-MANNOSIDASE E-RELATED"/>
    <property type="match status" value="1"/>
</dbReference>
<dbReference type="PIRSF" id="PIRSF018168">
    <property type="entry name" value="Mannan-1_4-beta-mannosidase"/>
    <property type="match status" value="1"/>
</dbReference>
<dbReference type="SUPFAM" id="SSF51445">
    <property type="entry name" value="(Trans)glycosidases"/>
    <property type="match status" value="1"/>
</dbReference>
<evidence type="ECO:0000313" key="7">
    <source>
        <dbReference type="EMBL" id="MBL1409190.1"/>
    </source>
</evidence>
<dbReference type="InterPro" id="IPR017853">
    <property type="entry name" value="GH"/>
</dbReference>
<sequence length="372" mass="43116">MAFLSSSVVFGQLTTDSSRSDNRAKALFENLKILSKNNTLIGHQDDLAYGVHWQYIEGNSDIKDVVGEYPAFFGWDLGHIETGKNSNLDGVPFELMRDYIIKAYEMGTVISLSWHANNPLTGGSSWDTTSYTVSSILPGASNHAKFKTWLDCLSDFLLELKTENGELIPILFRPYHELTGNWFWWCKNVCTSQEYIELWRFTVDYLRNTKQLTHILMVYNVAEIYSSTEFYERYPGDDVVDVISIDTYQQGSHETRQQFVTKLRSFLSILQPIAQDKGKILAIGETGYECIPDPEWWTKAILPSLEGFDVAWVLFWRNHGFMAKENKMHYYVPFEGHSSEQDFVKFYNDPRTLFQKGIESKKIYNRKEHQDK</sequence>
<comment type="subcellular location">
    <subcellularLocation>
        <location evidence="4">Secreted</location>
    </subcellularLocation>
</comment>
<evidence type="ECO:0000256" key="3">
    <source>
        <dbReference type="ARBA" id="ARBA00023295"/>
    </source>
</evidence>
<dbReference type="InterPro" id="IPR000805">
    <property type="entry name" value="Glyco_hydro_26"/>
</dbReference>
<evidence type="ECO:0000256" key="5">
    <source>
        <dbReference type="PROSITE-ProRule" id="PRU01100"/>
    </source>
</evidence>
<evidence type="ECO:0000313" key="8">
    <source>
        <dbReference type="Proteomes" id="UP000625283"/>
    </source>
</evidence>
<proteinExistence type="inferred from homology"/>
<feature type="domain" description="GH26" evidence="6">
    <location>
        <begin position="22"/>
        <end position="356"/>
    </location>
</feature>
<dbReference type="EC" id="3.2.1.78" evidence="4"/>
<dbReference type="Pfam" id="PF02156">
    <property type="entry name" value="Glyco_hydro_26"/>
    <property type="match status" value="1"/>
</dbReference>
<comment type="caution">
    <text evidence="7">The sequence shown here is derived from an EMBL/GenBank/DDBJ whole genome shotgun (WGS) entry which is preliminary data.</text>
</comment>
<dbReference type="Gene3D" id="3.20.20.80">
    <property type="entry name" value="Glycosidases"/>
    <property type="match status" value="1"/>
</dbReference>
<evidence type="ECO:0000259" key="6">
    <source>
        <dbReference type="PROSITE" id="PS51764"/>
    </source>
</evidence>
<feature type="active site" description="Proton donor" evidence="5">
    <location>
        <position position="177"/>
    </location>
</feature>
<dbReference type="InterPro" id="IPR016714">
    <property type="entry name" value="MANB/E"/>
</dbReference>
<gene>
    <name evidence="7" type="ORF">JKG61_10540</name>
</gene>
<dbReference type="EMBL" id="JAERTY010000005">
    <property type="protein sequence ID" value="MBL1409190.1"/>
    <property type="molecule type" value="Genomic_DNA"/>
</dbReference>
<dbReference type="PRINTS" id="PR00739">
    <property type="entry name" value="GLHYDRLASE26"/>
</dbReference>
<dbReference type="PANTHER" id="PTHR40079:SF4">
    <property type="entry name" value="GH26 DOMAIN-CONTAINING PROTEIN-RELATED"/>
    <property type="match status" value="1"/>
</dbReference>
<evidence type="ECO:0000256" key="4">
    <source>
        <dbReference type="PIRNR" id="PIRNR018168"/>
    </source>
</evidence>
<keyword evidence="2 4" id="KW-0378">Hydrolase</keyword>
<dbReference type="RefSeq" id="WP_202102946.1">
    <property type="nucleotide sequence ID" value="NZ_JAERTY010000005.1"/>
</dbReference>
<keyword evidence="4" id="KW-0119">Carbohydrate metabolism</keyword>
<dbReference type="Proteomes" id="UP000625283">
    <property type="component" value="Unassembled WGS sequence"/>
</dbReference>
<feature type="active site" description="Nucleophile" evidence="5">
    <location>
        <position position="285"/>
    </location>
</feature>
<dbReference type="InterPro" id="IPR022790">
    <property type="entry name" value="GH26_dom"/>
</dbReference>
<comment type="similarity">
    <text evidence="1 4 5">Belongs to the glycosyl hydrolase 26 family.</text>
</comment>
<organism evidence="7 8">
    <name type="scientific">Sphingobacterium faecale</name>
    <dbReference type="NCBI Taxonomy" id="2803775"/>
    <lineage>
        <taxon>Bacteria</taxon>
        <taxon>Pseudomonadati</taxon>
        <taxon>Bacteroidota</taxon>
        <taxon>Sphingobacteriia</taxon>
        <taxon>Sphingobacteriales</taxon>
        <taxon>Sphingobacteriaceae</taxon>
        <taxon>Sphingobacterium</taxon>
    </lineage>
</organism>
<dbReference type="PROSITE" id="PS51764">
    <property type="entry name" value="GH26"/>
    <property type="match status" value="1"/>
</dbReference>